<proteinExistence type="predicted"/>
<name>A0ABN1RMT6_9ACTN</name>
<protein>
    <submittedName>
        <fullName evidence="1">DUF2797 domain-containing protein</fullName>
    </submittedName>
</protein>
<reference evidence="1 2" key="1">
    <citation type="journal article" date="2019" name="Int. J. Syst. Evol. Microbiol.">
        <title>The Global Catalogue of Microorganisms (GCM) 10K type strain sequencing project: providing services to taxonomists for standard genome sequencing and annotation.</title>
        <authorList>
            <consortium name="The Broad Institute Genomics Platform"/>
            <consortium name="The Broad Institute Genome Sequencing Center for Infectious Disease"/>
            <person name="Wu L."/>
            <person name="Ma J."/>
        </authorList>
    </citation>
    <scope>NUCLEOTIDE SEQUENCE [LARGE SCALE GENOMIC DNA]</scope>
    <source>
        <strain evidence="1 2">JCM 10977</strain>
    </source>
</reference>
<dbReference type="InterPro" id="IPR021246">
    <property type="entry name" value="DUF2797"/>
</dbReference>
<gene>
    <name evidence="1" type="ORF">GCM10009554_74950</name>
</gene>
<dbReference type="EMBL" id="BAAAHK010000021">
    <property type="protein sequence ID" value="GAA0960215.1"/>
    <property type="molecule type" value="Genomic_DNA"/>
</dbReference>
<evidence type="ECO:0000313" key="2">
    <source>
        <dbReference type="Proteomes" id="UP001500542"/>
    </source>
</evidence>
<organism evidence="1 2">
    <name type="scientific">Kribbella koreensis</name>
    <dbReference type="NCBI Taxonomy" id="57909"/>
    <lineage>
        <taxon>Bacteria</taxon>
        <taxon>Bacillati</taxon>
        <taxon>Actinomycetota</taxon>
        <taxon>Actinomycetes</taxon>
        <taxon>Propionibacteriales</taxon>
        <taxon>Kribbellaceae</taxon>
        <taxon>Kribbella</taxon>
    </lineage>
</organism>
<accession>A0ABN1RMT6</accession>
<dbReference type="Proteomes" id="UP001500542">
    <property type="component" value="Unassembled WGS sequence"/>
</dbReference>
<sequence length="299" mass="31751">MGEGGWRVSGVGWVDGVAQLEWVVDGRDVSRRSPLALGSELGFGFVGERRCVGFWRAGRRLGCSTRTVLAAGGRSGQCVDCQGMERANSVAADTRLDDPRPYNVYLAHHGSVIKVGITAVERGEARLLEQGALASVMISAGSLVGARRVEMTLGATLGLPDRVGISRKRAARVQPGSAAERRTGLLEVVERAAAVDWPEGQVRCEARVSDHVARYGLPEGGLHTDVAMTEPVAGGVIAGRIICAIGSDLYAETPAGLLLLDTHLLAGWTLERAPADAELTVPLEKLEPAPRRDDQEALF</sequence>
<evidence type="ECO:0000313" key="1">
    <source>
        <dbReference type="EMBL" id="GAA0960215.1"/>
    </source>
</evidence>
<dbReference type="Pfam" id="PF10977">
    <property type="entry name" value="DUF2797"/>
    <property type="match status" value="1"/>
</dbReference>
<keyword evidence="2" id="KW-1185">Reference proteome</keyword>
<comment type="caution">
    <text evidence="1">The sequence shown here is derived from an EMBL/GenBank/DDBJ whole genome shotgun (WGS) entry which is preliminary data.</text>
</comment>
<dbReference type="RefSeq" id="WP_343981928.1">
    <property type="nucleotide sequence ID" value="NZ_BAAAHK010000021.1"/>
</dbReference>